<proteinExistence type="predicted"/>
<keyword evidence="3" id="KW-1185">Reference proteome</keyword>
<accession>A0ABT5WDT7</accession>
<dbReference type="Pfam" id="PF25218">
    <property type="entry name" value="TseH"/>
    <property type="match status" value="1"/>
</dbReference>
<dbReference type="Proteomes" id="UP001139522">
    <property type="component" value="Unassembled WGS sequence"/>
</dbReference>
<name>A0ABT5WDT7_9GAMM</name>
<sequence length="206" mass="23628">MEVLIPIVFPDYRVTVEVKKEEVDVLPWVTFDNFSFKYKDKISNLGHAGILFINGRSGVTKYYEYGRYDPQKKGIVLKAKNLPDAKVIDGELDTKSIKEALSFISRVSGQSGRISGVYIEVEDEYGKALEYVEARRSKNTLKNRKEYDLLRNSCIHFVKETVEVTDAISPWMVGPRPNSYIGEFRDDYPDLDFYNGKLIIEGVGEY</sequence>
<dbReference type="EMBL" id="JAMZEG020000002">
    <property type="protein sequence ID" value="MDE8602975.1"/>
    <property type="molecule type" value="Genomic_DNA"/>
</dbReference>
<gene>
    <name evidence="2" type="ORF">M3I01_008565</name>
</gene>
<feature type="domain" description="Type VI secretion system effector TseH-like" evidence="1">
    <location>
        <begin position="4"/>
        <end position="162"/>
    </location>
</feature>
<reference evidence="2" key="1">
    <citation type="submission" date="2023-01" db="EMBL/GenBank/DDBJ databases">
        <title>Psychroserpens sp. MSW6 and Marinomonas sp. RSW2, isolated from seawater.</title>
        <authorList>
            <person name="Kristyanto S."/>
            <person name="Jung J."/>
            <person name="Kim J.M."/>
            <person name="Jeon C.O."/>
        </authorList>
    </citation>
    <scope>NUCLEOTIDE SEQUENCE</scope>
    <source>
        <strain evidence="2">RSW2</strain>
    </source>
</reference>
<dbReference type="RefSeq" id="WP_275565030.1">
    <property type="nucleotide sequence ID" value="NZ_JAMZEG020000002.1"/>
</dbReference>
<evidence type="ECO:0000313" key="3">
    <source>
        <dbReference type="Proteomes" id="UP001139522"/>
    </source>
</evidence>
<dbReference type="InterPro" id="IPR057382">
    <property type="entry name" value="TseH"/>
</dbReference>
<evidence type="ECO:0000259" key="1">
    <source>
        <dbReference type="Pfam" id="PF25218"/>
    </source>
</evidence>
<organism evidence="2 3">
    <name type="scientific">Marinomonas maritima</name>
    <dbReference type="NCBI Taxonomy" id="2940935"/>
    <lineage>
        <taxon>Bacteria</taxon>
        <taxon>Pseudomonadati</taxon>
        <taxon>Pseudomonadota</taxon>
        <taxon>Gammaproteobacteria</taxon>
        <taxon>Oceanospirillales</taxon>
        <taxon>Oceanospirillaceae</taxon>
        <taxon>Marinomonas</taxon>
    </lineage>
</organism>
<comment type="caution">
    <text evidence="2">The sequence shown here is derived from an EMBL/GenBank/DDBJ whole genome shotgun (WGS) entry which is preliminary data.</text>
</comment>
<evidence type="ECO:0000313" key="2">
    <source>
        <dbReference type="EMBL" id="MDE8602975.1"/>
    </source>
</evidence>
<protein>
    <recommendedName>
        <fullName evidence="1">Type VI secretion system effector TseH-like domain-containing protein</fullName>
    </recommendedName>
</protein>